<dbReference type="InterPro" id="IPR020841">
    <property type="entry name" value="PKS_Beta-ketoAc_synthase_dom"/>
</dbReference>
<dbReference type="InterPro" id="IPR042104">
    <property type="entry name" value="PKS_dehydratase_sf"/>
</dbReference>
<dbReference type="InterPro" id="IPR014030">
    <property type="entry name" value="Ketoacyl_synth_N"/>
</dbReference>
<feature type="domain" description="Ketosynthase family 3 (KS3)" evidence="11">
    <location>
        <begin position="660"/>
        <end position="1077"/>
    </location>
</feature>
<evidence type="ECO:0000259" key="12">
    <source>
        <dbReference type="PROSITE" id="PS52019"/>
    </source>
</evidence>
<dbReference type="SUPFAM" id="SSF52151">
    <property type="entry name" value="FabD/lysophospholipase-like"/>
    <property type="match status" value="1"/>
</dbReference>
<dbReference type="InterPro" id="IPR049900">
    <property type="entry name" value="PKS_mFAS_DH"/>
</dbReference>
<dbReference type="CDD" id="cd08956">
    <property type="entry name" value="KR_3_FAS_SDR_x"/>
    <property type="match status" value="1"/>
</dbReference>
<evidence type="ECO:0000256" key="1">
    <source>
        <dbReference type="ARBA" id="ARBA00004792"/>
    </source>
</evidence>
<dbReference type="PANTHER" id="PTHR43775">
    <property type="entry name" value="FATTY ACID SYNTHASE"/>
    <property type="match status" value="1"/>
</dbReference>
<dbReference type="EMBL" id="FNIE01000025">
    <property type="protein sequence ID" value="SDP35570.1"/>
    <property type="molecule type" value="Genomic_DNA"/>
</dbReference>
<protein>
    <submittedName>
        <fullName evidence="13">Acyl transferase domain-containing protein</fullName>
    </submittedName>
</protein>
<dbReference type="STRING" id="310781.SAMN05216259_12518"/>
<keyword evidence="7" id="KW-0012">Acyltransferase</keyword>
<evidence type="ECO:0000313" key="14">
    <source>
        <dbReference type="Proteomes" id="UP000199341"/>
    </source>
</evidence>
<accession>A0A1H0S1G5</accession>
<feature type="compositionally biased region" description="Low complexity" evidence="9">
    <location>
        <begin position="2576"/>
        <end position="2587"/>
    </location>
</feature>
<dbReference type="InterPro" id="IPR014043">
    <property type="entry name" value="Acyl_transferase_dom"/>
</dbReference>
<comment type="pathway">
    <text evidence="1">Antibiotic biosynthesis.</text>
</comment>
<dbReference type="CDD" id="cd05195">
    <property type="entry name" value="enoyl_red"/>
    <property type="match status" value="1"/>
</dbReference>
<evidence type="ECO:0000256" key="4">
    <source>
        <dbReference type="ARBA" id="ARBA00022679"/>
    </source>
</evidence>
<dbReference type="Pfam" id="PF00550">
    <property type="entry name" value="PP-binding"/>
    <property type="match status" value="2"/>
</dbReference>
<feature type="region of interest" description="Disordered" evidence="9">
    <location>
        <begin position="2576"/>
        <end position="2601"/>
    </location>
</feature>
<feature type="region of interest" description="N-terminal hotdog fold" evidence="8">
    <location>
        <begin position="1538"/>
        <end position="1668"/>
    </location>
</feature>
<dbReference type="Pfam" id="PF08240">
    <property type="entry name" value="ADH_N"/>
    <property type="match status" value="1"/>
</dbReference>
<dbReference type="CDD" id="cd00833">
    <property type="entry name" value="PKS"/>
    <property type="match status" value="2"/>
</dbReference>
<sequence>MAVHGFEPEFFGMSPREARRTDPQQLLTLELGWEALEDAGIVPASLRGARAGVFLATSNGEWSAALKTAGVEADVHAYTGTQRGMAAGRLSHVLGLTGPSLSVDTGQSSSLAAVDLACESLRAGSTRLAIAGGVSLILDDEADRAVAGTGAMSATGRSAVFDASADGFVRGEGGALVVLKPLAAALADGDRVYCVIRGSALNHDGGDGALTIPDATAQAELMAQAYRAAGLSQEAVGYVELHGTGTRVGDPVEAAALGGFMDPARRTAPLRVGSVKTNIGHLEGAAGIAGLVKAALAVHHGALPPSLHFTAAHPAIPLEDLGLRMQTTLEPWAGPRVAGVSSFGMGGANCHVVVEQAPPMPTPADSAVETSGALIWPVSAQSPEALRAQLAALRHHLAAGAADGSNSAGTAGSSLADAAHTLARGRTHFPQRCAVVASSREELLDALGVLAGREDPSGAVVTAPGADARGTLTAVAQRHVRGQQVDWAALSGSGRRIGLPTYRFQRRLLLPGGAGAADGSGPRTEGGSAPLAPAAVVADAGADRGSRASEAVDHGSDAGQFDRMLALVLRETAAVLELDPNRAVPPDVAFASLGADSMTVVELTARLEEISGRPLPSSLVFDHPTPRDVALLLAHPASGAHSRATAAAPAPVRSEPHEGPDPVALVGIGCRFPGGIRSAEDLWAAVAGERDVLGDLPADRGWNRADRPQGPMQGGFLEDAAGFDAAFFGISPREATAMDPQQRLLLEVGWEALEHAGIDPLSLRATQTGVFVGVIPQQYDALVQEAADDLDGYVYTGSTPSVLAGRLAYVLGTEGPALAVDTACSSSLTALHLACRALRSGEVSMALAGGVTVMSTPWMFTDFTAQGALSPDGRSKAFAEEADGTGWSEGVGVVVLERLSDARRHGHRVLAVVRGSALNEDGASNGLTAPNGSAQVRMIRAALADAGLSPADVDAVEAHGPGTRLGDPIEANALLATYGAARPAELPLWLGSVKSNIGHTQAAAGVAGLIKMVMAMRHRVLPRTLHVDRPTSRVDWSGGGVRVLTQAHPWPSTGRPPRAGVSGFGAGGTNAHIILEAPEPPAAPATPRAGQLLAFPLAAKSADALADQADRLSAFLMAEPDTPLPDIAWTLARRSAFDHRAVAVAQDRPGLLAALAGMARDGGAERPVTEDGAVFVFPGQGSQWPGMAEGLLGHDPDFTAAARQCAEAFARHLDWSVLDVLSGATGAPPLDRVDVVQPALFTMMVSLAEMWRAHGVRPIAVVGHSQGEIAAAHVAGALTLADATLIIALRSRALRAFQGRGAMAAVSLPSAEVRRRLTPWTDSVEIAAVNGPATTTVGGDPEALDGLLSALDSEGIHYRSLPVSNAGHSRQIEPLREHLLDALAPVAPRASRIPFYSTVTGALFDTTGLDTGYWWRNARQPVLLEPAVRALLASGHRAFIEVSPHPLLHSALLETFEDTAAQAVALGSLRRNETPRDRFLTATAEAFRAGLPVDWTVLSADGGPAPLPGYAFQHRRYWPAPAAAATPVPTRVRDASAHRFVSASVPLPHTGGHLLTAVVQAGDTLWLTDHALFGVPLVPGAAVVELVGTAARRAGARQVDELVLTAPLLLPADGQALGVQVVTDRAAADGTRTVSLYARSQGGTTDDAAGPEWALHARGRLAAAREHAAQRPVGGGAWPPAGTQHVDLADAYDRLAAEGYTYGPALRALRRMWRRGNEVFAEVALPEQAGPAGGFDVHPVLIDAALHAVLLADLPERDGGRPARMPFSWSGVQILRSQARSVRVHAELRADGSWRIDAADPAEAPVFSIDAVSFLPAAGIHPPLLERAWTPVVLSAAPATAADTAIVGRPLPGLPDVPAAEALPPSTAQAPRTIVVNLEENQEPTVGQPGARPGPPDELPSVLHTTVARHLELIQTFLARQEFARTRLVLCTRGVTARHPDPVAASVAALWRSAGAEHPGQFAHVDTDGIAASDALMRVAVAADLPQVLLRDGQAHAPELAVVPEDLLSPPPGDGSWKLALTGPAHDTTPDRLALVPAPEYDAPLRQGEVRVSVRAAGLNFVDVITTMGLFQGESSLGREFAGVITEAGPRTAGLAPGDRVMGIVPLNRSAIAPHVVTDHRLVTAVPNGWTFAEAATVPIAFLTAHHGLVTLGRLTAGERVLIHAATGGVGMAALQIARHLGAEVYATAHPDKWPTLAALGVPPERIASSRSADFEERFRAATGGRGVDVVLDALAGPLVDASLRLLAPAGRFLEMGKLDIRTREEVDTIRPGAHYRPFDVLSLAPDDIAQAFRDLTKLFTAGTLQALPLTAWDVREAKEALVTFRDARHTGKLVLTLPSSPSPDGTVLITGGAGTLGGELARHLVRRHGVRRLLLAGRTPGDDRYVLGLKAELAALGAHTEYRSADVSDPAQVAELLAAVPSAHPLTAVVHAAGVLHDATVTSLDPGQVSAVLAPKADGAWHLHEQTRHLDLAQFTLYSSVAGVLGLPGQANYAAANAFLDALATARAAQGLPGRSLAWGLWQQVSGMSGHLTDVDVARMTAAGLAPLPTGQGLALYDAAADRPEAALVAVRRMTPASPSPTGSPAQVSTTQQPAPGPELLQRLSGLPAERRAEAATEWITDQAATVLRLPDRNDIDWSRAFRDLGFDSLTSVELRNKLNTATGLRLPVTVVFEHPTAGSLAAVVVGLLFPVSAAQPGTTADGARRDSGPTDGGSTDRGPDRPASAPPAGLPTDLAQADNEELLRLIDAELGRDSGGKAEETR</sequence>
<dbReference type="SUPFAM" id="SSF50129">
    <property type="entry name" value="GroES-like"/>
    <property type="match status" value="1"/>
</dbReference>
<dbReference type="SMART" id="SM00822">
    <property type="entry name" value="PKS_KR"/>
    <property type="match status" value="1"/>
</dbReference>
<dbReference type="InterPro" id="IPR014031">
    <property type="entry name" value="Ketoacyl_synth_C"/>
</dbReference>
<dbReference type="InterPro" id="IPR020806">
    <property type="entry name" value="PKS_PP-bd"/>
</dbReference>
<dbReference type="PANTHER" id="PTHR43775:SF51">
    <property type="entry name" value="INACTIVE PHENOLPHTHIOCEROL SYNTHESIS POLYKETIDE SYNTHASE TYPE I PKS1-RELATED"/>
    <property type="match status" value="1"/>
</dbReference>
<gene>
    <name evidence="13" type="ORF">SAMN05216259_12518</name>
</gene>
<dbReference type="FunFam" id="3.40.366.10:FF:000002">
    <property type="entry name" value="Probable polyketide synthase 2"/>
    <property type="match status" value="1"/>
</dbReference>
<feature type="domain" description="Carrier" evidence="10">
    <location>
        <begin position="562"/>
        <end position="637"/>
    </location>
</feature>
<dbReference type="FunFam" id="3.40.50.720:FF:000209">
    <property type="entry name" value="Polyketide synthase Pks12"/>
    <property type="match status" value="1"/>
</dbReference>
<keyword evidence="4 13" id="KW-0808">Transferase</keyword>
<evidence type="ECO:0000256" key="3">
    <source>
        <dbReference type="ARBA" id="ARBA00022553"/>
    </source>
</evidence>
<dbReference type="Gene3D" id="3.40.47.10">
    <property type="match status" value="2"/>
</dbReference>
<evidence type="ECO:0000259" key="10">
    <source>
        <dbReference type="PROSITE" id="PS50075"/>
    </source>
</evidence>
<evidence type="ECO:0000313" key="13">
    <source>
        <dbReference type="EMBL" id="SDP35570.1"/>
    </source>
</evidence>
<dbReference type="PROSITE" id="PS00012">
    <property type="entry name" value="PHOSPHOPANTETHEINE"/>
    <property type="match status" value="2"/>
</dbReference>
<reference evidence="13 14" key="1">
    <citation type="submission" date="2016-10" db="EMBL/GenBank/DDBJ databases">
        <authorList>
            <person name="de Groot N.N."/>
        </authorList>
    </citation>
    <scope>NUCLEOTIDE SEQUENCE [LARGE SCALE GENOMIC DNA]</scope>
    <source>
        <strain evidence="13 14">CGMCC 4.2022</strain>
    </source>
</reference>
<dbReference type="Pfam" id="PF16197">
    <property type="entry name" value="KAsynt_C_assoc"/>
    <property type="match status" value="2"/>
</dbReference>
<evidence type="ECO:0000256" key="9">
    <source>
        <dbReference type="SAM" id="MobiDB-lite"/>
    </source>
</evidence>
<dbReference type="Pfam" id="PF14765">
    <property type="entry name" value="PS-DH"/>
    <property type="match status" value="1"/>
</dbReference>
<dbReference type="GO" id="GO:0004312">
    <property type="term" value="F:fatty acid synthase activity"/>
    <property type="evidence" value="ECO:0007669"/>
    <property type="project" value="TreeGrafter"/>
</dbReference>
<dbReference type="InterPro" id="IPR006162">
    <property type="entry name" value="Ppantetheine_attach_site"/>
</dbReference>
<dbReference type="InterPro" id="IPR011032">
    <property type="entry name" value="GroES-like_sf"/>
</dbReference>
<dbReference type="Gene3D" id="3.10.129.110">
    <property type="entry name" value="Polyketide synthase dehydratase"/>
    <property type="match status" value="1"/>
</dbReference>
<dbReference type="InterPro" id="IPR032821">
    <property type="entry name" value="PKS_assoc"/>
</dbReference>
<dbReference type="Pfam" id="PF00109">
    <property type="entry name" value="ketoacyl-synt"/>
    <property type="match status" value="2"/>
</dbReference>
<dbReference type="Gene3D" id="3.30.70.3290">
    <property type="match status" value="2"/>
</dbReference>
<dbReference type="InterPro" id="IPR049551">
    <property type="entry name" value="PKS_DH_C"/>
</dbReference>
<keyword evidence="5" id="KW-0045">Antibiotic biosynthesis</keyword>
<evidence type="ECO:0000256" key="8">
    <source>
        <dbReference type="PROSITE-ProRule" id="PRU01363"/>
    </source>
</evidence>
<dbReference type="GO" id="GO:0005737">
    <property type="term" value="C:cytoplasm"/>
    <property type="evidence" value="ECO:0007669"/>
    <property type="project" value="TreeGrafter"/>
</dbReference>
<keyword evidence="2" id="KW-0596">Phosphopantetheine</keyword>
<dbReference type="SUPFAM" id="SSF53901">
    <property type="entry name" value="Thiolase-like"/>
    <property type="match status" value="2"/>
</dbReference>
<dbReference type="Pfam" id="PF13602">
    <property type="entry name" value="ADH_zinc_N_2"/>
    <property type="match status" value="1"/>
</dbReference>
<dbReference type="Pfam" id="PF02801">
    <property type="entry name" value="Ketoacyl-synt_C"/>
    <property type="match status" value="2"/>
</dbReference>
<dbReference type="PROSITE" id="PS50075">
    <property type="entry name" value="CARRIER"/>
    <property type="match status" value="2"/>
</dbReference>
<dbReference type="SMART" id="SM00827">
    <property type="entry name" value="PKS_AT"/>
    <property type="match status" value="1"/>
</dbReference>
<feature type="active site" description="Proton donor; for dehydratase activity" evidence="8">
    <location>
        <position position="1743"/>
    </location>
</feature>
<dbReference type="Gene3D" id="1.10.1200.10">
    <property type="entry name" value="ACP-like"/>
    <property type="match status" value="2"/>
</dbReference>
<evidence type="ECO:0000256" key="6">
    <source>
        <dbReference type="ARBA" id="ARBA00023268"/>
    </source>
</evidence>
<feature type="domain" description="Carrier" evidence="10">
    <location>
        <begin position="2615"/>
        <end position="2690"/>
    </location>
</feature>
<dbReference type="InterPro" id="IPR057326">
    <property type="entry name" value="KR_dom"/>
</dbReference>
<dbReference type="InterPro" id="IPR009081">
    <property type="entry name" value="PP-bd_ACP"/>
</dbReference>
<dbReference type="SUPFAM" id="SSF47336">
    <property type="entry name" value="ACP-like"/>
    <property type="match status" value="2"/>
</dbReference>
<dbReference type="InterPro" id="IPR049552">
    <property type="entry name" value="PKS_DH_N"/>
</dbReference>
<dbReference type="SMART" id="SM00829">
    <property type="entry name" value="PKS_ER"/>
    <property type="match status" value="1"/>
</dbReference>
<keyword evidence="6" id="KW-0511">Multifunctional enzyme</keyword>
<dbReference type="InterPro" id="IPR020807">
    <property type="entry name" value="PKS_DH"/>
</dbReference>
<dbReference type="Proteomes" id="UP000199341">
    <property type="component" value="Unassembled WGS sequence"/>
</dbReference>
<dbReference type="InterPro" id="IPR013154">
    <property type="entry name" value="ADH-like_N"/>
</dbReference>
<dbReference type="PROSITE" id="PS52004">
    <property type="entry name" value="KS3_2"/>
    <property type="match status" value="2"/>
</dbReference>
<dbReference type="GO" id="GO:0031177">
    <property type="term" value="F:phosphopantetheine binding"/>
    <property type="evidence" value="ECO:0007669"/>
    <property type="project" value="InterPro"/>
</dbReference>
<proteinExistence type="predicted"/>
<keyword evidence="14" id="KW-1185">Reference proteome</keyword>
<dbReference type="InterPro" id="IPR050091">
    <property type="entry name" value="PKS_NRPS_Biosynth_Enz"/>
</dbReference>
<evidence type="ECO:0000256" key="2">
    <source>
        <dbReference type="ARBA" id="ARBA00022450"/>
    </source>
</evidence>
<evidence type="ECO:0000259" key="11">
    <source>
        <dbReference type="PROSITE" id="PS52004"/>
    </source>
</evidence>
<feature type="active site" description="Proton acceptor; for dehydratase activity" evidence="8">
    <location>
        <position position="1570"/>
    </location>
</feature>
<keyword evidence="3" id="KW-0597">Phosphoprotein</keyword>
<dbReference type="SUPFAM" id="SSF55048">
    <property type="entry name" value="Probable ACP-binding domain of malonyl-CoA ACP transacylase"/>
    <property type="match status" value="1"/>
</dbReference>
<dbReference type="InterPro" id="IPR036736">
    <property type="entry name" value="ACP-like_sf"/>
</dbReference>
<evidence type="ECO:0000256" key="7">
    <source>
        <dbReference type="ARBA" id="ARBA00023315"/>
    </source>
</evidence>
<dbReference type="InterPro" id="IPR013968">
    <property type="entry name" value="PKS_KR"/>
</dbReference>
<feature type="region of interest" description="Disordered" evidence="9">
    <location>
        <begin position="2697"/>
        <end position="2740"/>
    </location>
</feature>
<feature type="domain" description="PKS/mFAS DH" evidence="12">
    <location>
        <begin position="1538"/>
        <end position="1823"/>
    </location>
</feature>
<dbReference type="SMART" id="SM01294">
    <property type="entry name" value="PKS_PP_betabranch"/>
    <property type="match status" value="1"/>
</dbReference>
<dbReference type="Pfam" id="PF00698">
    <property type="entry name" value="Acyl_transf_1"/>
    <property type="match status" value="1"/>
</dbReference>
<dbReference type="SMART" id="SM00825">
    <property type="entry name" value="PKS_KS"/>
    <property type="match status" value="2"/>
</dbReference>
<dbReference type="GO" id="GO:0006633">
    <property type="term" value="P:fatty acid biosynthetic process"/>
    <property type="evidence" value="ECO:0007669"/>
    <property type="project" value="InterPro"/>
</dbReference>
<dbReference type="GO" id="GO:0033068">
    <property type="term" value="P:macrolide biosynthetic process"/>
    <property type="evidence" value="ECO:0007669"/>
    <property type="project" value="UniProtKB-ARBA"/>
</dbReference>
<dbReference type="Gene3D" id="3.40.50.720">
    <property type="entry name" value="NAD(P)-binding Rossmann-like Domain"/>
    <property type="match status" value="3"/>
</dbReference>
<dbReference type="InterPro" id="IPR016039">
    <property type="entry name" value="Thiolase-like"/>
</dbReference>
<organism evidence="13 14">
    <name type="scientific">Actinacidiphila guanduensis</name>
    <dbReference type="NCBI Taxonomy" id="310781"/>
    <lineage>
        <taxon>Bacteria</taxon>
        <taxon>Bacillati</taxon>
        <taxon>Actinomycetota</taxon>
        <taxon>Actinomycetes</taxon>
        <taxon>Kitasatosporales</taxon>
        <taxon>Streptomycetaceae</taxon>
        <taxon>Actinacidiphila</taxon>
    </lineage>
</organism>
<dbReference type="InterPro" id="IPR016035">
    <property type="entry name" value="Acyl_Trfase/lysoPLipase"/>
</dbReference>
<dbReference type="PROSITE" id="PS52019">
    <property type="entry name" value="PKS_MFAS_DH"/>
    <property type="match status" value="1"/>
</dbReference>
<name>A0A1H0S1G5_9ACTN</name>
<feature type="domain" description="Ketosynthase family 3 (KS3)" evidence="11">
    <location>
        <begin position="1"/>
        <end position="356"/>
    </location>
</feature>
<dbReference type="FunFam" id="3.40.47.10:FF:000019">
    <property type="entry name" value="Polyketide synthase type I"/>
    <property type="match status" value="1"/>
</dbReference>
<dbReference type="InterPro" id="IPR001227">
    <property type="entry name" value="Ac_transferase_dom_sf"/>
</dbReference>
<dbReference type="InterPro" id="IPR016036">
    <property type="entry name" value="Malonyl_transacylase_ACP-bd"/>
</dbReference>
<dbReference type="SMART" id="SM00826">
    <property type="entry name" value="PKS_DH"/>
    <property type="match status" value="1"/>
</dbReference>
<dbReference type="Pfam" id="PF21089">
    <property type="entry name" value="PKS_DH_N"/>
    <property type="match status" value="1"/>
</dbReference>
<evidence type="ECO:0000256" key="5">
    <source>
        <dbReference type="ARBA" id="ARBA00023194"/>
    </source>
</evidence>
<dbReference type="Gene3D" id="3.90.180.10">
    <property type="entry name" value="Medium-chain alcohol dehydrogenases, catalytic domain"/>
    <property type="match status" value="1"/>
</dbReference>
<dbReference type="GO" id="GO:0005886">
    <property type="term" value="C:plasma membrane"/>
    <property type="evidence" value="ECO:0007669"/>
    <property type="project" value="TreeGrafter"/>
</dbReference>
<dbReference type="InterPro" id="IPR018201">
    <property type="entry name" value="Ketoacyl_synth_AS"/>
</dbReference>
<dbReference type="SMART" id="SM00823">
    <property type="entry name" value="PKS_PP"/>
    <property type="match status" value="2"/>
</dbReference>
<dbReference type="GO" id="GO:0016491">
    <property type="term" value="F:oxidoreductase activity"/>
    <property type="evidence" value="ECO:0007669"/>
    <property type="project" value="InterPro"/>
</dbReference>
<dbReference type="Gene3D" id="3.40.366.10">
    <property type="entry name" value="Malonyl-Coenzyme A Acyl Carrier Protein, domain 2"/>
    <property type="match status" value="1"/>
</dbReference>
<dbReference type="InterPro" id="IPR036291">
    <property type="entry name" value="NAD(P)-bd_dom_sf"/>
</dbReference>
<feature type="region of interest" description="C-terminal hotdog fold" evidence="8">
    <location>
        <begin position="1683"/>
        <end position="1823"/>
    </location>
</feature>
<dbReference type="Pfam" id="PF08659">
    <property type="entry name" value="KR"/>
    <property type="match status" value="1"/>
</dbReference>
<dbReference type="GO" id="GO:0004315">
    <property type="term" value="F:3-oxoacyl-[acyl-carrier-protein] synthase activity"/>
    <property type="evidence" value="ECO:0007669"/>
    <property type="project" value="InterPro"/>
</dbReference>
<dbReference type="SUPFAM" id="SSF51735">
    <property type="entry name" value="NAD(P)-binding Rossmann-fold domains"/>
    <property type="match status" value="3"/>
</dbReference>
<dbReference type="InterPro" id="IPR020843">
    <property type="entry name" value="ER"/>
</dbReference>
<dbReference type="GO" id="GO:0071770">
    <property type="term" value="P:DIM/DIP cell wall layer assembly"/>
    <property type="evidence" value="ECO:0007669"/>
    <property type="project" value="TreeGrafter"/>
</dbReference>
<dbReference type="PROSITE" id="PS00606">
    <property type="entry name" value="KS3_1"/>
    <property type="match status" value="1"/>
</dbReference>